<evidence type="ECO:0000259" key="1">
    <source>
        <dbReference type="Pfam" id="PF12654"/>
    </source>
</evidence>
<dbReference type="Pfam" id="PF12654">
    <property type="entry name" value="DUF3786"/>
    <property type="match status" value="1"/>
</dbReference>
<accession>A0A975GTR4</accession>
<organism evidence="2 3">
    <name type="scientific">Desulfonema magnum</name>
    <dbReference type="NCBI Taxonomy" id="45655"/>
    <lineage>
        <taxon>Bacteria</taxon>
        <taxon>Pseudomonadati</taxon>
        <taxon>Thermodesulfobacteriota</taxon>
        <taxon>Desulfobacteria</taxon>
        <taxon>Desulfobacterales</taxon>
        <taxon>Desulfococcaceae</taxon>
        <taxon>Desulfonema</taxon>
    </lineage>
</organism>
<dbReference type="Proteomes" id="UP000663722">
    <property type="component" value="Chromosome"/>
</dbReference>
<dbReference type="InterPro" id="IPR024264">
    <property type="entry name" value="DUF3786"/>
</dbReference>
<evidence type="ECO:0000313" key="2">
    <source>
        <dbReference type="EMBL" id="QTA93341.1"/>
    </source>
</evidence>
<proteinExistence type="predicted"/>
<dbReference type="RefSeq" id="WP_207680327.1">
    <property type="nucleotide sequence ID" value="NZ_CP061800.1"/>
</dbReference>
<gene>
    <name evidence="2" type="ORF">dnm_094420</name>
</gene>
<evidence type="ECO:0000313" key="3">
    <source>
        <dbReference type="Proteomes" id="UP000663722"/>
    </source>
</evidence>
<dbReference type="KEGG" id="dmm:dnm_094420"/>
<name>A0A975GTR4_9BACT</name>
<sequence>MPTGACGINCDVCKLKLLEVCSGCGSGKSLEARMKIEAQEKIFGASCAVLSCACMNNFEYCMRDCDSFPCDNFLMGLYPFGQGFLEMQKRRREQRPPALDHNKVRITVPPEFWDKLQQRDVNKLCNFTLADPHPSGGLVFRFLHENVRVDIGSRCLKRLNRGQWEKTDDPLLELITLVYLNHVNSLYPFGKDIVGAKDLREAHFFQGPHELKTAPLLERYGNDPDGFRKAAEYLKGRPADMADVAYMLLPFPRVPLYYLLWEGDEEFEPRISVLFDRSIEACFAGDAIWGLVSLVSLALLIGPETTKI</sequence>
<dbReference type="AlphaFoldDB" id="A0A975GTR4"/>
<dbReference type="EMBL" id="CP061800">
    <property type="protein sequence ID" value="QTA93341.1"/>
    <property type="molecule type" value="Genomic_DNA"/>
</dbReference>
<protein>
    <submittedName>
        <fullName evidence="2">DUF3786</fullName>
    </submittedName>
</protein>
<keyword evidence="3" id="KW-1185">Reference proteome</keyword>
<feature type="domain" description="DUF3786" evidence="1">
    <location>
        <begin position="136"/>
        <end position="295"/>
    </location>
</feature>
<reference evidence="2" key="1">
    <citation type="journal article" date="2021" name="Microb. Physiol.">
        <title>Proteogenomic Insights into the Physiology of Marine, Sulfate-Reducing, Filamentous Desulfonema limicola and Desulfonema magnum.</title>
        <authorList>
            <person name="Schnaars V."/>
            <person name="Wohlbrand L."/>
            <person name="Scheve S."/>
            <person name="Hinrichs C."/>
            <person name="Reinhardt R."/>
            <person name="Rabus R."/>
        </authorList>
    </citation>
    <scope>NUCLEOTIDE SEQUENCE</scope>
    <source>
        <strain evidence="2">4be13</strain>
    </source>
</reference>